<evidence type="ECO:0000256" key="1">
    <source>
        <dbReference type="SAM" id="SignalP"/>
    </source>
</evidence>
<feature type="domain" description="C6" evidence="2">
    <location>
        <begin position="62"/>
        <end position="157"/>
    </location>
</feature>
<dbReference type="AlphaFoldDB" id="A0A1I7U0G3"/>
<dbReference type="InterPro" id="IPR002601">
    <property type="entry name" value="C6_domain"/>
</dbReference>
<keyword evidence="1" id="KW-0732">Signal</keyword>
<organism evidence="3 4">
    <name type="scientific">Caenorhabditis tropicalis</name>
    <dbReference type="NCBI Taxonomy" id="1561998"/>
    <lineage>
        <taxon>Eukaryota</taxon>
        <taxon>Metazoa</taxon>
        <taxon>Ecdysozoa</taxon>
        <taxon>Nematoda</taxon>
        <taxon>Chromadorea</taxon>
        <taxon>Rhabditida</taxon>
        <taxon>Rhabditina</taxon>
        <taxon>Rhabditomorpha</taxon>
        <taxon>Rhabditoidea</taxon>
        <taxon>Rhabditidae</taxon>
        <taxon>Peloderinae</taxon>
        <taxon>Caenorhabditis</taxon>
    </lineage>
</organism>
<accession>A0A1I7U0G3</accession>
<reference evidence="4" key="1">
    <citation type="submission" date="2016-11" db="UniProtKB">
        <authorList>
            <consortium name="WormBaseParasite"/>
        </authorList>
    </citation>
    <scope>IDENTIFICATION</scope>
</reference>
<name>A0A1I7U0G3_9PELO</name>
<dbReference type="STRING" id="1561998.A0A1I7U0G3"/>
<dbReference type="Proteomes" id="UP000095282">
    <property type="component" value="Unplaced"/>
</dbReference>
<dbReference type="PANTHER" id="PTHR21629">
    <property type="entry name" value="C6 DOMAIN-CONTAINING PROTEIN"/>
    <property type="match status" value="1"/>
</dbReference>
<evidence type="ECO:0000313" key="3">
    <source>
        <dbReference type="Proteomes" id="UP000095282"/>
    </source>
</evidence>
<feature type="chain" id="PRO_5009308262" evidence="1">
    <location>
        <begin position="24"/>
        <end position="161"/>
    </location>
</feature>
<evidence type="ECO:0000259" key="2">
    <source>
        <dbReference type="SMART" id="SM01048"/>
    </source>
</evidence>
<dbReference type="eggNOG" id="ENOG502THZJ">
    <property type="taxonomic scope" value="Eukaryota"/>
</dbReference>
<dbReference type="SMART" id="SM01048">
    <property type="entry name" value="C6"/>
    <property type="match status" value="1"/>
</dbReference>
<keyword evidence="3" id="KW-1185">Reference proteome</keyword>
<proteinExistence type="predicted"/>
<protein>
    <submittedName>
        <fullName evidence="4">C6 domain-containing protein</fullName>
    </submittedName>
</protein>
<dbReference type="WBParaSite" id="Csp11.Scaffold629.g13619.t1">
    <property type="protein sequence ID" value="Csp11.Scaffold629.g13619.t1"/>
    <property type="gene ID" value="Csp11.Scaffold629.g13619"/>
</dbReference>
<sequence>MIGHLLLPTLLSSFIVTSNQCIATRNAANPSTVSTTTAATSTSSSTTASTTASTTTAVPTACSTCTTDLISIISGNDGDTTPLVATGTDANDCATATYTCQRTPVVDSDVILLTLYTDGTETQNGRSLDGLGTTSAQLTCIDGAWDFEGFEISSVECQIIT</sequence>
<feature type="signal peptide" evidence="1">
    <location>
        <begin position="1"/>
        <end position="23"/>
    </location>
</feature>
<evidence type="ECO:0000313" key="4">
    <source>
        <dbReference type="WBParaSite" id="Csp11.Scaffold629.g13619.t1"/>
    </source>
</evidence>
<dbReference type="PANTHER" id="PTHR21629:SF10">
    <property type="entry name" value="C6 DOMAIN-CONTAINING PROTEIN"/>
    <property type="match status" value="1"/>
</dbReference>